<organism evidence="1 2">
    <name type="scientific">Corynebacterium lizhenjunii</name>
    <dbReference type="NCBI Taxonomy" id="2709394"/>
    <lineage>
        <taxon>Bacteria</taxon>
        <taxon>Bacillati</taxon>
        <taxon>Actinomycetota</taxon>
        <taxon>Actinomycetes</taxon>
        <taxon>Mycobacteriales</taxon>
        <taxon>Corynebacteriaceae</taxon>
        <taxon>Corynebacterium</taxon>
    </lineage>
</organism>
<name>A0A7T0PD52_9CORY</name>
<dbReference type="AlphaFoldDB" id="A0A7T0PD52"/>
<proteinExistence type="predicted"/>
<dbReference type="EMBL" id="CP064954">
    <property type="protein sequence ID" value="QPK80387.1"/>
    <property type="molecule type" value="Genomic_DNA"/>
</dbReference>
<reference evidence="1 2" key="1">
    <citation type="submission" date="2020-11" db="EMBL/GenBank/DDBJ databases">
        <title>Corynebacterium sp. ZJ-599.</title>
        <authorList>
            <person name="Zhou J."/>
        </authorList>
    </citation>
    <scope>NUCLEOTIDE SEQUENCE [LARGE SCALE GENOMIC DNA]</scope>
    <source>
        <strain evidence="1 2">ZJ-599</strain>
    </source>
</reference>
<gene>
    <name evidence="1" type="ORF">G7Y31_09210</name>
</gene>
<dbReference type="KEGG" id="cliz:G7Y31_09210"/>
<dbReference type="Proteomes" id="UP000594681">
    <property type="component" value="Chromosome"/>
</dbReference>
<dbReference type="InterPro" id="IPR032716">
    <property type="entry name" value="ACC_epsilon"/>
</dbReference>
<keyword evidence="2" id="KW-1185">Reference proteome</keyword>
<dbReference type="Pfam" id="PF13822">
    <property type="entry name" value="ACC_epsilon"/>
    <property type="match status" value="1"/>
</dbReference>
<evidence type="ECO:0000313" key="2">
    <source>
        <dbReference type="Proteomes" id="UP000594681"/>
    </source>
</evidence>
<accession>A0A7T0PD52</accession>
<sequence length="64" mass="7225">MSQDDITILSGNPTPEEIAALTALLNELDARAREDAAQVHVPRDRWGTEDDQYNPSAHLNVRYY</sequence>
<dbReference type="GO" id="GO:0004658">
    <property type="term" value="F:propionyl-CoA carboxylase activity"/>
    <property type="evidence" value="ECO:0007669"/>
    <property type="project" value="InterPro"/>
</dbReference>
<dbReference type="GO" id="GO:0003989">
    <property type="term" value="F:acetyl-CoA carboxylase activity"/>
    <property type="evidence" value="ECO:0007669"/>
    <property type="project" value="InterPro"/>
</dbReference>
<protein>
    <submittedName>
        <fullName evidence="1">Acyl-CoA carboxylase subunit epsilon</fullName>
    </submittedName>
</protein>
<evidence type="ECO:0000313" key="1">
    <source>
        <dbReference type="EMBL" id="QPK80387.1"/>
    </source>
</evidence>